<evidence type="ECO:0000256" key="3">
    <source>
        <dbReference type="ARBA" id="ARBA00022692"/>
    </source>
</evidence>
<evidence type="ECO:0000256" key="4">
    <source>
        <dbReference type="ARBA" id="ARBA00022989"/>
    </source>
</evidence>
<dbReference type="Proteomes" id="UP001321450">
    <property type="component" value="Chromosome"/>
</dbReference>
<dbReference type="GO" id="GO:0005886">
    <property type="term" value="C:plasma membrane"/>
    <property type="evidence" value="ECO:0007669"/>
    <property type="project" value="UniProtKB-SubCell"/>
</dbReference>
<feature type="transmembrane region" description="Helical" evidence="6">
    <location>
        <begin position="109"/>
        <end position="133"/>
    </location>
</feature>
<organism evidence="7 8">
    <name type="scientific">Methylomarinovum tepidoasis</name>
    <dbReference type="NCBI Taxonomy" id="2840183"/>
    <lineage>
        <taxon>Bacteria</taxon>
        <taxon>Pseudomonadati</taxon>
        <taxon>Pseudomonadota</taxon>
        <taxon>Gammaproteobacteria</taxon>
        <taxon>Methylococcales</taxon>
        <taxon>Methylothermaceae</taxon>
        <taxon>Methylomarinovum</taxon>
    </lineage>
</organism>
<evidence type="ECO:0000256" key="2">
    <source>
        <dbReference type="ARBA" id="ARBA00022475"/>
    </source>
</evidence>
<accession>A0AAU9C3G3</accession>
<gene>
    <name evidence="7" type="ORF">MIN45_P0309</name>
</gene>
<dbReference type="AlphaFoldDB" id="A0AAU9C3G3"/>
<sequence length="149" mass="16595">MPSLPLKAFFRFTDAVFAVMLAFLSLAILLGVGKLFLHLWPLIKSGAITGSYIDIITDVLSLFVIIELARSLAEYFHVQRLRLTFIADAAIVSVLRDVMIGLFQKSLTIELILSLSALLLVLGALRTSAVLVFQRERMIDRSLRGENKC</sequence>
<dbReference type="EMBL" id="AP024718">
    <property type="protein sequence ID" value="BCX87942.1"/>
    <property type="molecule type" value="Genomic_DNA"/>
</dbReference>
<evidence type="ECO:0000256" key="6">
    <source>
        <dbReference type="SAM" id="Phobius"/>
    </source>
</evidence>
<proteinExistence type="predicted"/>
<feature type="transmembrane region" description="Helical" evidence="6">
    <location>
        <begin position="49"/>
        <end position="69"/>
    </location>
</feature>
<dbReference type="InterPro" id="IPR020948">
    <property type="entry name" value="P_starv_induced_PsiE-like"/>
</dbReference>
<protein>
    <recommendedName>
        <fullName evidence="9">Phosphate-starvation-inducible E</fullName>
    </recommendedName>
</protein>
<keyword evidence="5 6" id="KW-0472">Membrane</keyword>
<keyword evidence="2" id="KW-1003">Cell membrane</keyword>
<keyword evidence="4 6" id="KW-1133">Transmembrane helix</keyword>
<evidence type="ECO:0008006" key="9">
    <source>
        <dbReference type="Google" id="ProtNLM"/>
    </source>
</evidence>
<evidence type="ECO:0000256" key="5">
    <source>
        <dbReference type="ARBA" id="ARBA00023136"/>
    </source>
</evidence>
<evidence type="ECO:0000313" key="7">
    <source>
        <dbReference type="EMBL" id="BCX87942.1"/>
    </source>
</evidence>
<dbReference type="Pfam" id="PF06146">
    <property type="entry name" value="PsiE"/>
    <property type="match status" value="1"/>
</dbReference>
<keyword evidence="8" id="KW-1185">Reference proteome</keyword>
<evidence type="ECO:0000313" key="8">
    <source>
        <dbReference type="Proteomes" id="UP001321450"/>
    </source>
</evidence>
<comment type="subcellular location">
    <subcellularLocation>
        <location evidence="1">Cell membrane</location>
        <topology evidence="1">Multi-pass membrane protein</topology>
    </subcellularLocation>
</comment>
<dbReference type="RefSeq" id="WP_286292956.1">
    <property type="nucleotide sequence ID" value="NZ_AP024718.1"/>
</dbReference>
<evidence type="ECO:0000256" key="1">
    <source>
        <dbReference type="ARBA" id="ARBA00004651"/>
    </source>
</evidence>
<keyword evidence="3 6" id="KW-0812">Transmembrane</keyword>
<name>A0AAU9C3G3_9GAMM</name>
<feature type="transmembrane region" description="Helical" evidence="6">
    <location>
        <begin position="12"/>
        <end position="37"/>
    </location>
</feature>
<dbReference type="KEGG" id="meiy:MIN45_P0309"/>
<reference evidence="8" key="1">
    <citation type="journal article" date="2024" name="Int. J. Syst. Evol. Microbiol.">
        <title>Methylomarinovum tepidoasis sp. nov., a moderately thermophilic methanotroph of the family Methylothermaceae isolated from a deep-sea hydrothermal field.</title>
        <authorList>
            <person name="Hirayama H."/>
            <person name="Takaki Y."/>
            <person name="Abe M."/>
            <person name="Miyazaki M."/>
            <person name="Uematsu K."/>
            <person name="Matsui Y."/>
            <person name="Takai K."/>
        </authorList>
    </citation>
    <scope>NUCLEOTIDE SEQUENCE [LARGE SCALE GENOMIC DNA]</scope>
    <source>
        <strain evidence="8">IN45</strain>
    </source>
</reference>